<accession>A0A917LUV3</accession>
<reference evidence="3 4" key="1">
    <citation type="journal article" date="2014" name="Int. J. Syst. Evol. Microbiol.">
        <title>Complete genome sequence of Corynebacterium casei LMG S-19264T (=DSM 44701T), isolated from a smear-ripened cheese.</title>
        <authorList>
            <consortium name="US DOE Joint Genome Institute (JGI-PGF)"/>
            <person name="Walter F."/>
            <person name="Albersmeier A."/>
            <person name="Kalinowski J."/>
            <person name="Ruckert C."/>
        </authorList>
    </citation>
    <scope>NUCLEOTIDE SEQUENCE [LARGE SCALE GENOMIC DNA]</scope>
    <source>
        <strain evidence="3 4">CGMCC 1.15286</strain>
    </source>
</reference>
<dbReference type="SUPFAM" id="SSF51735">
    <property type="entry name" value="NAD(P)-binding Rossmann-fold domains"/>
    <property type="match status" value="1"/>
</dbReference>
<gene>
    <name evidence="3" type="primary">ytcB</name>
    <name evidence="3" type="ORF">GCM10010918_09220</name>
</gene>
<sequence length="312" mass="34711">MKIVVTGAAGFIGSHLCEHLLASGDHEVIGVDAFVREELQVIGTKNMEGFYNHPNFQMITANILNIDWHKTLEEVDIVFHLAGIPGVRSSWGADFRNYADTNILGTQRLLEACSQSSLQKFVFVSTSSVYGETTGKVSEDRKLAPLAPYGVSKLTGEHLCRVYSEKVPIVILRYFTVYGPRQRSDMAFHRFIRQLLNNDSITLIGDGSQSRDFTYISDCVEATAAIVNAPSVIGETINIGGKERSTITNVIRNLELLTGKKADIIQSGNMHGEPMHTWADISKASKLLKYEPKISLMTGLAREVEYFSHYYK</sequence>
<keyword evidence="4" id="KW-1185">Reference proteome</keyword>
<evidence type="ECO:0000256" key="1">
    <source>
        <dbReference type="ARBA" id="ARBA00007637"/>
    </source>
</evidence>
<dbReference type="Pfam" id="PF01370">
    <property type="entry name" value="Epimerase"/>
    <property type="match status" value="1"/>
</dbReference>
<evidence type="ECO:0000259" key="2">
    <source>
        <dbReference type="Pfam" id="PF01370"/>
    </source>
</evidence>
<feature type="domain" description="NAD-dependent epimerase/dehydratase" evidence="2">
    <location>
        <begin position="3"/>
        <end position="240"/>
    </location>
</feature>
<dbReference type="InterPro" id="IPR036291">
    <property type="entry name" value="NAD(P)-bd_dom_sf"/>
</dbReference>
<evidence type="ECO:0000313" key="3">
    <source>
        <dbReference type="EMBL" id="GGG58314.1"/>
    </source>
</evidence>
<evidence type="ECO:0000313" key="4">
    <source>
        <dbReference type="Proteomes" id="UP000600247"/>
    </source>
</evidence>
<proteinExistence type="inferred from homology"/>
<dbReference type="RefSeq" id="WP_188887710.1">
    <property type="nucleotide sequence ID" value="NZ_BMHY01000001.1"/>
</dbReference>
<organism evidence="3 4">
    <name type="scientific">Paenibacillus radicis</name>
    <name type="common">ex Gao et al. 2016</name>
    <dbReference type="NCBI Taxonomy" id="1737354"/>
    <lineage>
        <taxon>Bacteria</taxon>
        <taxon>Bacillati</taxon>
        <taxon>Bacillota</taxon>
        <taxon>Bacilli</taxon>
        <taxon>Bacillales</taxon>
        <taxon>Paenibacillaceae</taxon>
        <taxon>Paenibacillus</taxon>
    </lineage>
</organism>
<dbReference type="InterPro" id="IPR001509">
    <property type="entry name" value="Epimerase_deHydtase"/>
</dbReference>
<dbReference type="EMBL" id="BMHY01000001">
    <property type="protein sequence ID" value="GGG58314.1"/>
    <property type="molecule type" value="Genomic_DNA"/>
</dbReference>
<comment type="similarity">
    <text evidence="1">Belongs to the NAD(P)-dependent epimerase/dehydratase family.</text>
</comment>
<comment type="caution">
    <text evidence="3">The sequence shown here is derived from an EMBL/GenBank/DDBJ whole genome shotgun (WGS) entry which is preliminary data.</text>
</comment>
<dbReference type="AlphaFoldDB" id="A0A917LUV3"/>
<dbReference type="Gene3D" id="3.40.50.720">
    <property type="entry name" value="NAD(P)-binding Rossmann-like Domain"/>
    <property type="match status" value="1"/>
</dbReference>
<dbReference type="Proteomes" id="UP000600247">
    <property type="component" value="Unassembled WGS sequence"/>
</dbReference>
<name>A0A917LUV3_9BACL</name>
<dbReference type="PANTHER" id="PTHR43000">
    <property type="entry name" value="DTDP-D-GLUCOSE 4,6-DEHYDRATASE-RELATED"/>
    <property type="match status" value="1"/>
</dbReference>
<protein>
    <submittedName>
        <fullName evidence="3">UDP-glucose epimerase YtcB</fullName>
    </submittedName>
</protein>